<evidence type="ECO:0000256" key="8">
    <source>
        <dbReference type="SAM" id="MobiDB-lite"/>
    </source>
</evidence>
<dbReference type="InParanoid" id="G8YI26"/>
<evidence type="ECO:0000313" key="10">
    <source>
        <dbReference type="EMBL" id="CCE80313.1"/>
    </source>
</evidence>
<dbReference type="eggNOG" id="KOG2348">
    <property type="taxonomic scope" value="Eukaryota"/>
</dbReference>
<dbReference type="PROSITE" id="PS50283">
    <property type="entry name" value="NA_SOLUT_SYMP_3"/>
    <property type="match status" value="1"/>
</dbReference>
<dbReference type="InterPro" id="IPR031155">
    <property type="entry name" value="DUR"/>
</dbReference>
<dbReference type="STRING" id="559304.G8YI26"/>
<feature type="transmembrane region" description="Helical" evidence="9">
    <location>
        <begin position="293"/>
        <end position="315"/>
    </location>
</feature>
<evidence type="ECO:0000313" key="11">
    <source>
        <dbReference type="EMBL" id="CCE81078.1"/>
    </source>
</evidence>
<feature type="transmembrane region" description="Helical" evidence="9">
    <location>
        <begin position="193"/>
        <end position="213"/>
    </location>
</feature>
<dbReference type="GO" id="GO:0015204">
    <property type="term" value="F:urea transmembrane transporter activity"/>
    <property type="evidence" value="ECO:0007669"/>
    <property type="project" value="InterPro"/>
</dbReference>
<protein>
    <submittedName>
        <fullName evidence="11">Piso0_003426 protein</fullName>
    </submittedName>
</protein>
<dbReference type="InterPro" id="IPR001734">
    <property type="entry name" value="Na/solute_symporter"/>
</dbReference>
<evidence type="ECO:0000313" key="12">
    <source>
        <dbReference type="Proteomes" id="UP000005222"/>
    </source>
</evidence>
<comment type="subcellular location">
    <subcellularLocation>
        <location evidence="1">Membrane</location>
        <topology evidence="1">Multi-pass membrane protein</topology>
    </subcellularLocation>
</comment>
<feature type="transmembrane region" description="Helical" evidence="9">
    <location>
        <begin position="157"/>
        <end position="181"/>
    </location>
</feature>
<feature type="transmembrane region" description="Helical" evidence="9">
    <location>
        <begin position="425"/>
        <end position="447"/>
    </location>
</feature>
<evidence type="ECO:0000256" key="4">
    <source>
        <dbReference type="ARBA" id="ARBA00022692"/>
    </source>
</evidence>
<dbReference type="GO" id="GO:0015489">
    <property type="term" value="F:putrescine transmembrane transporter activity"/>
    <property type="evidence" value="ECO:0007669"/>
    <property type="project" value="TreeGrafter"/>
</dbReference>
<feature type="transmembrane region" description="Helical" evidence="9">
    <location>
        <begin position="400"/>
        <end position="419"/>
    </location>
</feature>
<feature type="transmembrane region" description="Helical" evidence="9">
    <location>
        <begin position="335"/>
        <end position="361"/>
    </location>
</feature>
<dbReference type="Proteomes" id="UP000005222">
    <property type="component" value="Chromosome G"/>
</dbReference>
<evidence type="ECO:0000256" key="7">
    <source>
        <dbReference type="RuleBase" id="RU362091"/>
    </source>
</evidence>
<dbReference type="AlphaFoldDB" id="G8YI26"/>
<comment type="similarity">
    <text evidence="2 7">Belongs to the sodium:solute symporter (SSF) (TC 2.A.21) family.</text>
</comment>
<reference evidence="11" key="1">
    <citation type="submission" date="2011-10" db="EMBL/GenBank/DDBJ databases">
        <authorList>
            <person name="Genoscope - CEA"/>
        </authorList>
    </citation>
    <scope>NUCLEOTIDE SEQUENCE</scope>
</reference>
<dbReference type="EMBL" id="FO082053">
    <property type="protein sequence ID" value="CCE80313.1"/>
    <property type="molecule type" value="Genomic_DNA"/>
</dbReference>
<dbReference type="OrthoDB" id="6132759at2759"/>
<dbReference type="CDD" id="cd11476">
    <property type="entry name" value="SLC5sbd_DUR3"/>
    <property type="match status" value="1"/>
</dbReference>
<feature type="transmembrane region" description="Helical" evidence="9">
    <location>
        <begin position="594"/>
        <end position="616"/>
    </location>
</feature>
<name>G8YI26_PICSO</name>
<sequence length="672" mass="73527">MMKPILDQAYGYCFIMVLGAAFAALMIFITRILSKFVGEKQSSEHFSTASRSVKTGLIASAVVSSWTWPGTLLTSSSMTYQYGVCGGAWYAFAFTIQIMFFSALAIEIKKKAPGAHTILEIVKARFGTAGHWVGLFYALGTNVVISAMLLLGGCQAISVITGMHIVAAAMLLPLGVWAYTVTGGLKATFLSDWIHSVIIYIIILTTIFVTYTSSSKIGSIDRMHELLTEVAHKFPSAGHEGSYLTWTNKHALFNGWNIVVGGFSTVFCDPSYSQKAIAAKPKSSMAGYLMGGFCWLIIPLALSSCTALSSLALVGDPESPTYPNPMDLTHVNEGIPMLYGLYMILGKSGCAAGILMVWLAATSATSAELIGFSSVMTYDIYRTYINPNAHGTKLVNMSHIFVTFFAIAMGALTVVFNYIGITISWIISFIGITLGPGVFALVLTLFWKKMTPLSLTVGPPLATVIAIIGWCVSAKSLYGAVNKDTLGEEYSCAVGNFIGLFGSPIFIVAISYLKPLKEDYDFAELDSNFKVGDDATFQEKKSMQLQDQEGERDLKRCFRIAVGVSFTFFFVVIFLIPMPMYGQNYIYSKKFFKGWIIIIMIWLIVAATFVICYPIWESREVLKEIFKLMTGKTAAKESTPEVIDSPATEDADDESVSKTKVDVEIQESNKYV</sequence>
<dbReference type="GO" id="GO:0005886">
    <property type="term" value="C:plasma membrane"/>
    <property type="evidence" value="ECO:0007669"/>
    <property type="project" value="TreeGrafter"/>
</dbReference>
<evidence type="ECO:0000256" key="1">
    <source>
        <dbReference type="ARBA" id="ARBA00004141"/>
    </source>
</evidence>
<proteinExistence type="inferred from homology"/>
<evidence type="ECO:0000256" key="6">
    <source>
        <dbReference type="ARBA" id="ARBA00023136"/>
    </source>
</evidence>
<feature type="transmembrane region" description="Helical" evidence="9">
    <location>
        <begin position="129"/>
        <end position="151"/>
    </location>
</feature>
<evidence type="ECO:0000256" key="2">
    <source>
        <dbReference type="ARBA" id="ARBA00006434"/>
    </source>
</evidence>
<keyword evidence="5 9" id="KW-1133">Transmembrane helix</keyword>
<dbReference type="Gene3D" id="1.20.1730.10">
    <property type="entry name" value="Sodium/glucose cotransporter"/>
    <property type="match status" value="1"/>
</dbReference>
<organism evidence="11 12">
    <name type="scientific">Pichia sorbitophila (strain ATCC MYA-4447 / BCRC 22081 / CBS 7064 / NBRC 10061 / NRRL Y-12695)</name>
    <name type="common">Hybrid yeast</name>
    <dbReference type="NCBI Taxonomy" id="559304"/>
    <lineage>
        <taxon>Eukaryota</taxon>
        <taxon>Fungi</taxon>
        <taxon>Dikarya</taxon>
        <taxon>Ascomycota</taxon>
        <taxon>Saccharomycotina</taxon>
        <taxon>Pichiomycetes</taxon>
        <taxon>Debaryomycetaceae</taxon>
        <taxon>Millerozyma</taxon>
    </lineage>
</organism>
<feature type="transmembrane region" description="Helical" evidence="9">
    <location>
        <begin position="88"/>
        <end position="108"/>
    </location>
</feature>
<keyword evidence="12" id="KW-1185">Reference proteome</keyword>
<dbReference type="InterPro" id="IPR038377">
    <property type="entry name" value="Na/Glc_symporter_sf"/>
</dbReference>
<gene>
    <name evidence="11" type="primary">Piso0_003426</name>
    <name evidence="10" type="ORF">GNLVRS01_PISO0G12062g</name>
    <name evidence="11" type="ORF">GNLVRS01_PISO0H12063g</name>
</gene>
<dbReference type="Proteomes" id="UP000005222">
    <property type="component" value="Chromosome H"/>
</dbReference>
<keyword evidence="6 9" id="KW-0472">Membrane</keyword>
<evidence type="ECO:0000256" key="9">
    <source>
        <dbReference type="SAM" id="Phobius"/>
    </source>
</evidence>
<dbReference type="PANTHER" id="PTHR46154">
    <property type="match status" value="1"/>
</dbReference>
<feature type="transmembrane region" description="Helical" evidence="9">
    <location>
        <begin position="560"/>
        <end position="582"/>
    </location>
</feature>
<keyword evidence="3" id="KW-0813">Transport</keyword>
<dbReference type="PANTHER" id="PTHR46154:SF4">
    <property type="entry name" value="UREA ACTIVE TRANSPORTER"/>
    <property type="match status" value="1"/>
</dbReference>
<dbReference type="NCBIfam" id="TIGR00813">
    <property type="entry name" value="sss"/>
    <property type="match status" value="1"/>
</dbReference>
<dbReference type="GO" id="GO:0015606">
    <property type="term" value="F:spermidine transmembrane transporter activity"/>
    <property type="evidence" value="ECO:0007669"/>
    <property type="project" value="TreeGrafter"/>
</dbReference>
<feature type="transmembrane region" description="Helical" evidence="9">
    <location>
        <begin position="493"/>
        <end position="513"/>
    </location>
</feature>
<evidence type="ECO:0000256" key="5">
    <source>
        <dbReference type="ARBA" id="ARBA00022989"/>
    </source>
</evidence>
<keyword evidence="4 9" id="KW-0812">Transmembrane</keyword>
<feature type="region of interest" description="Disordered" evidence="8">
    <location>
        <begin position="634"/>
        <end position="661"/>
    </location>
</feature>
<dbReference type="HOGENOM" id="CLU_010778_2_1_1"/>
<feature type="transmembrane region" description="Helical" evidence="9">
    <location>
        <begin position="459"/>
        <end position="481"/>
    </location>
</feature>
<dbReference type="Pfam" id="PF00474">
    <property type="entry name" value="SSF"/>
    <property type="match status" value="1"/>
</dbReference>
<evidence type="ECO:0000256" key="3">
    <source>
        <dbReference type="ARBA" id="ARBA00022448"/>
    </source>
</evidence>
<reference evidence="12" key="2">
    <citation type="journal article" date="2012" name="G3 (Bethesda)">
        <title>Pichia sorbitophila, an interspecies yeast hybrid reveals early steps of genome resolution following polyploidization.</title>
        <authorList>
            <person name="Leh Louis V."/>
            <person name="Despons L."/>
            <person name="Friedrich A."/>
            <person name="Martin T."/>
            <person name="Durrens P."/>
            <person name="Casaregola S."/>
            <person name="Neuveglise C."/>
            <person name="Fairhead C."/>
            <person name="Marck C."/>
            <person name="Cruz J.A."/>
            <person name="Straub M.L."/>
            <person name="Kugler V."/>
            <person name="Sacerdot C."/>
            <person name="Uzunov Z."/>
            <person name="Thierry A."/>
            <person name="Weiss S."/>
            <person name="Bleykasten C."/>
            <person name="De Montigny J."/>
            <person name="Jacques N."/>
            <person name="Jung P."/>
            <person name="Lemaire M."/>
            <person name="Mallet S."/>
            <person name="Morel G."/>
            <person name="Richard G.F."/>
            <person name="Sarkar A."/>
            <person name="Savel G."/>
            <person name="Schacherer J."/>
            <person name="Seret M.L."/>
            <person name="Talla E."/>
            <person name="Samson G."/>
            <person name="Jubin C."/>
            <person name="Poulain J."/>
            <person name="Vacherie B."/>
            <person name="Barbe V."/>
            <person name="Pelletier E."/>
            <person name="Sherman D.J."/>
            <person name="Westhof E."/>
            <person name="Weissenbach J."/>
            <person name="Baret P.V."/>
            <person name="Wincker P."/>
            <person name="Gaillardin C."/>
            <person name="Dujon B."/>
            <person name="Souciet J.L."/>
        </authorList>
    </citation>
    <scope>NUCLEOTIDE SEQUENCE [LARGE SCALE GENOMIC DNA]</scope>
    <source>
        <strain evidence="12">ATCC MYA-4447 / BCRC 22081 / CBS 7064 / NBRC 10061 / NRRL Y-12695</strain>
    </source>
</reference>
<accession>G8YI26</accession>
<feature type="transmembrane region" description="Helical" evidence="9">
    <location>
        <begin position="12"/>
        <end position="33"/>
    </location>
</feature>
<dbReference type="EMBL" id="FO082052">
    <property type="protein sequence ID" value="CCE81078.1"/>
    <property type="molecule type" value="Genomic_DNA"/>
</dbReference>